<sequence length="317" mass="35926">MDKILVTGSAGQLGTELIQMLCEVYGPDAIIASDINHNAAKKFPFCSFIALDVMDQVSLRKVIISENVTQVYHLAAVLSASAEQKPLMAWDLNMDSLLILLDLAKELKLDKIFWPSSIAVFGKESPKENTGQNSVQTPNTVYGISKMAGERWCDYYHQHHHVDVRSIRFPGLIGYKAKPGGGTTDYAVDIFHKAISGASFQSFLKKDTRLPMMYMPDAIQATLDLMEAPKESITVRSSYNLAAMSFTPEEIYLELKKYYPDFSINYVPDYRQEIAANWPQTIDDLQARKDWNWQSKFDLSQMTKDILTNLPNWLDKF</sequence>
<dbReference type="GO" id="GO:0006567">
    <property type="term" value="P:L-threonine catabolic process"/>
    <property type="evidence" value="ECO:0007669"/>
    <property type="project" value="TreeGrafter"/>
</dbReference>
<gene>
    <name evidence="3" type="primary">ltd</name>
    <name evidence="3" type="ORF">CQA01_31070</name>
</gene>
<accession>A0A512CEE8</accession>
<dbReference type="SUPFAM" id="SSF51735">
    <property type="entry name" value="NAD(P)-binding Rossmann-fold domains"/>
    <property type="match status" value="1"/>
</dbReference>
<evidence type="ECO:0000256" key="1">
    <source>
        <dbReference type="ARBA" id="ARBA00007637"/>
    </source>
</evidence>
<dbReference type="InterPro" id="IPR051225">
    <property type="entry name" value="NAD(P)_epim/dehydratase"/>
</dbReference>
<organism evidence="3 4">
    <name type="scientific">Cyclobacterium qasimii</name>
    <dbReference type="NCBI Taxonomy" id="1350429"/>
    <lineage>
        <taxon>Bacteria</taxon>
        <taxon>Pseudomonadati</taxon>
        <taxon>Bacteroidota</taxon>
        <taxon>Cytophagia</taxon>
        <taxon>Cytophagales</taxon>
        <taxon>Cyclobacteriaceae</taxon>
        <taxon>Cyclobacterium</taxon>
    </lineage>
</organism>
<dbReference type="PANTHER" id="PTHR42687:SF1">
    <property type="entry name" value="L-THREONINE 3-DEHYDROGENASE, MITOCHONDRIAL"/>
    <property type="match status" value="1"/>
</dbReference>
<comment type="caution">
    <text evidence="3">The sequence shown here is derived from an EMBL/GenBank/DDBJ whole genome shotgun (WGS) entry which is preliminary data.</text>
</comment>
<dbReference type="InterPro" id="IPR001509">
    <property type="entry name" value="Epimerase_deHydtase"/>
</dbReference>
<dbReference type="Pfam" id="PF01370">
    <property type="entry name" value="Epimerase"/>
    <property type="match status" value="1"/>
</dbReference>
<evidence type="ECO:0000313" key="4">
    <source>
        <dbReference type="Proteomes" id="UP000321301"/>
    </source>
</evidence>
<comment type="similarity">
    <text evidence="1">Belongs to the NAD(P)-dependent epimerase/dehydratase family.</text>
</comment>
<dbReference type="RefSeq" id="WP_020888731.1">
    <property type="nucleotide sequence ID" value="NZ_BJYV01000016.1"/>
</dbReference>
<proteinExistence type="inferred from homology"/>
<evidence type="ECO:0000259" key="2">
    <source>
        <dbReference type="Pfam" id="PF01370"/>
    </source>
</evidence>
<dbReference type="GO" id="GO:0008743">
    <property type="term" value="F:L-threonine 3-dehydrogenase activity"/>
    <property type="evidence" value="ECO:0007669"/>
    <property type="project" value="TreeGrafter"/>
</dbReference>
<dbReference type="PANTHER" id="PTHR42687">
    <property type="entry name" value="L-THREONINE 3-DEHYDROGENASE"/>
    <property type="match status" value="1"/>
</dbReference>
<evidence type="ECO:0000313" key="3">
    <source>
        <dbReference type="EMBL" id="GEO22573.1"/>
    </source>
</evidence>
<dbReference type="AlphaFoldDB" id="A0A512CEE8"/>
<name>A0A512CEE8_9BACT</name>
<dbReference type="Proteomes" id="UP000321301">
    <property type="component" value="Unassembled WGS sequence"/>
</dbReference>
<dbReference type="Gene3D" id="3.40.50.720">
    <property type="entry name" value="NAD(P)-binding Rossmann-like Domain"/>
    <property type="match status" value="1"/>
</dbReference>
<dbReference type="EMBL" id="BJYV01000016">
    <property type="protein sequence ID" value="GEO22573.1"/>
    <property type="molecule type" value="Genomic_DNA"/>
</dbReference>
<reference evidence="3 4" key="1">
    <citation type="submission" date="2019-07" db="EMBL/GenBank/DDBJ databases">
        <title>Whole genome shotgun sequence of Cyclobacterium qasimii NBRC 106168.</title>
        <authorList>
            <person name="Hosoyama A."/>
            <person name="Uohara A."/>
            <person name="Ohji S."/>
            <person name="Ichikawa N."/>
        </authorList>
    </citation>
    <scope>NUCLEOTIDE SEQUENCE [LARGE SCALE GENOMIC DNA]</scope>
    <source>
        <strain evidence="3 4">NBRC 106168</strain>
    </source>
</reference>
<feature type="domain" description="NAD-dependent epimerase/dehydratase" evidence="2">
    <location>
        <begin position="4"/>
        <end position="234"/>
    </location>
</feature>
<protein>
    <submittedName>
        <fullName evidence="3">L-threonine 3-dehydrogenase</fullName>
    </submittedName>
</protein>
<keyword evidence="4" id="KW-1185">Reference proteome</keyword>
<dbReference type="InterPro" id="IPR036291">
    <property type="entry name" value="NAD(P)-bd_dom_sf"/>
</dbReference>